<comment type="caution">
    <text evidence="1">The sequence shown here is derived from an EMBL/GenBank/DDBJ whole genome shotgun (WGS) entry which is preliminary data.</text>
</comment>
<keyword evidence="1" id="KW-0695">RNA-directed DNA polymerase</keyword>
<accession>A0A699J5K3</accession>
<reference evidence="1" key="1">
    <citation type="journal article" date="2019" name="Sci. Rep.">
        <title>Draft genome of Tanacetum cinerariifolium, the natural source of mosquito coil.</title>
        <authorList>
            <person name="Yamashiro T."/>
            <person name="Shiraishi A."/>
            <person name="Satake H."/>
            <person name="Nakayama K."/>
        </authorList>
    </citation>
    <scope>NUCLEOTIDE SEQUENCE</scope>
</reference>
<evidence type="ECO:0000313" key="1">
    <source>
        <dbReference type="EMBL" id="GFA13359.1"/>
    </source>
</evidence>
<proteinExistence type="predicted"/>
<dbReference type="PANTHER" id="PTHR33067">
    <property type="entry name" value="RNA-DIRECTED DNA POLYMERASE-RELATED"/>
    <property type="match status" value="1"/>
</dbReference>
<name>A0A699J5K3_TANCI</name>
<dbReference type="GO" id="GO:0003964">
    <property type="term" value="F:RNA-directed DNA polymerase activity"/>
    <property type="evidence" value="ECO:0007669"/>
    <property type="project" value="UniProtKB-KW"/>
</dbReference>
<keyword evidence="1" id="KW-0548">Nucleotidyltransferase</keyword>
<organism evidence="1">
    <name type="scientific">Tanacetum cinerariifolium</name>
    <name type="common">Dalmatian daisy</name>
    <name type="synonym">Chrysanthemum cinerariifolium</name>
    <dbReference type="NCBI Taxonomy" id="118510"/>
    <lineage>
        <taxon>Eukaryota</taxon>
        <taxon>Viridiplantae</taxon>
        <taxon>Streptophyta</taxon>
        <taxon>Embryophyta</taxon>
        <taxon>Tracheophyta</taxon>
        <taxon>Spermatophyta</taxon>
        <taxon>Magnoliopsida</taxon>
        <taxon>eudicotyledons</taxon>
        <taxon>Gunneridae</taxon>
        <taxon>Pentapetalae</taxon>
        <taxon>asterids</taxon>
        <taxon>campanulids</taxon>
        <taxon>Asterales</taxon>
        <taxon>Asteraceae</taxon>
        <taxon>Asteroideae</taxon>
        <taxon>Anthemideae</taxon>
        <taxon>Anthemidinae</taxon>
        <taxon>Tanacetum</taxon>
    </lineage>
</organism>
<keyword evidence="1" id="KW-0808">Transferase</keyword>
<dbReference type="PANTHER" id="PTHR33067:SF9">
    <property type="entry name" value="RNA-DIRECTED DNA POLYMERASE"/>
    <property type="match status" value="1"/>
</dbReference>
<sequence>MTITLIKTRLTTFPADFVVIDYNVDPRVPLILRRHFLRTARALVDVHGEELILRDGDENLIFHADNNSKHPQKHGNESINMINFIDITCEDRFPEEFTDELALLDPFPPGNKDDNFDPKADLRKIKYLLKQDPSTKSDIDIIDPVLESFTNKPTLDYSPLPGDDDDNDDDLFDLKSDNDEWKKLFDSTILEESSEITFLSLSPFENEDKVFNPGILILGETQIFNDESKDKDLILEEHNFLSISSDQELLLHLELPMLETLLSLSSENEEKVFNPGILTLKGSLSHSGIILSYL</sequence>
<dbReference type="AlphaFoldDB" id="A0A699J5K3"/>
<protein>
    <submittedName>
        <fullName evidence="1">Reverse transcriptase domain-containing protein</fullName>
    </submittedName>
</protein>
<dbReference type="EMBL" id="BKCJ010374040">
    <property type="protein sequence ID" value="GFA13359.1"/>
    <property type="molecule type" value="Genomic_DNA"/>
</dbReference>
<gene>
    <name evidence="1" type="ORF">Tci_585331</name>
</gene>